<accession>A0ABT6DFQ3</accession>
<name>A0ABT6DFQ3_9BACT</name>
<dbReference type="Pfam" id="PF07043">
    <property type="entry name" value="DUF1328"/>
    <property type="match status" value="1"/>
</dbReference>
<comment type="caution">
    <text evidence="6">The sequence shown here is derived from an EMBL/GenBank/DDBJ whole genome shotgun (WGS) entry which is preliminary data.</text>
</comment>
<feature type="transmembrane region" description="Helical" evidence="5">
    <location>
        <begin position="29"/>
        <end position="48"/>
    </location>
</feature>
<dbReference type="RefSeq" id="WP_277577157.1">
    <property type="nucleotide sequence ID" value="NZ_JANRMI010000001.1"/>
</dbReference>
<evidence type="ECO:0000256" key="3">
    <source>
        <dbReference type="ARBA" id="ARBA00022989"/>
    </source>
</evidence>
<dbReference type="HAMAP" id="MF_01361">
    <property type="entry name" value="UPF0391"/>
    <property type="match status" value="1"/>
</dbReference>
<dbReference type="EMBL" id="JANRMI010000001">
    <property type="protein sequence ID" value="MDG0815684.1"/>
    <property type="molecule type" value="Genomic_DNA"/>
</dbReference>
<evidence type="ECO:0000256" key="5">
    <source>
        <dbReference type="SAM" id="Phobius"/>
    </source>
</evidence>
<dbReference type="PIRSF" id="PIRSF036466">
    <property type="entry name" value="UCP036466"/>
    <property type="match status" value="1"/>
</dbReference>
<proteinExistence type="inferred from homology"/>
<dbReference type="Proteomes" id="UP001152321">
    <property type="component" value="Unassembled WGS sequence"/>
</dbReference>
<keyword evidence="7" id="KW-1185">Reference proteome</keyword>
<keyword evidence="3 5" id="KW-1133">Transmembrane helix</keyword>
<keyword evidence="2 5" id="KW-0812">Transmembrane</keyword>
<dbReference type="NCBIfam" id="NF010229">
    <property type="entry name" value="PRK13682.1-4"/>
    <property type="match status" value="1"/>
</dbReference>
<keyword evidence="4 5" id="KW-0472">Membrane</keyword>
<evidence type="ECO:0000313" key="7">
    <source>
        <dbReference type="Proteomes" id="UP001152321"/>
    </source>
</evidence>
<organism evidence="6 7">
    <name type="scientific">Bdellovibrio svalbardensis</name>
    <dbReference type="NCBI Taxonomy" id="2972972"/>
    <lineage>
        <taxon>Bacteria</taxon>
        <taxon>Pseudomonadati</taxon>
        <taxon>Bdellovibrionota</taxon>
        <taxon>Bdellovibrionia</taxon>
        <taxon>Bdellovibrionales</taxon>
        <taxon>Pseudobdellovibrionaceae</taxon>
        <taxon>Bdellovibrio</taxon>
    </lineage>
</organism>
<reference evidence="6" key="1">
    <citation type="submission" date="2022-08" db="EMBL/GenBank/DDBJ databases">
        <title>Novel Bdellovibrio Species Isolated from Svalbard: Designation Bdellovibrio svalbardensis.</title>
        <authorList>
            <person name="Mitchell R.J."/>
            <person name="Choi S.Y."/>
        </authorList>
    </citation>
    <scope>NUCLEOTIDE SEQUENCE</scope>
    <source>
        <strain evidence="6">PAP01</strain>
    </source>
</reference>
<protein>
    <submittedName>
        <fullName evidence="6">DUF1328 domain-containing protein</fullName>
    </submittedName>
</protein>
<gene>
    <name evidence="6" type="ORF">NWE73_04860</name>
</gene>
<keyword evidence="1" id="KW-1003">Cell membrane</keyword>
<evidence type="ECO:0000256" key="4">
    <source>
        <dbReference type="ARBA" id="ARBA00023136"/>
    </source>
</evidence>
<dbReference type="InterPro" id="IPR009760">
    <property type="entry name" value="DUF1328"/>
</dbReference>
<evidence type="ECO:0000256" key="1">
    <source>
        <dbReference type="ARBA" id="ARBA00022475"/>
    </source>
</evidence>
<evidence type="ECO:0000256" key="2">
    <source>
        <dbReference type="ARBA" id="ARBA00022692"/>
    </source>
</evidence>
<evidence type="ECO:0000313" key="6">
    <source>
        <dbReference type="EMBL" id="MDG0815684.1"/>
    </source>
</evidence>
<sequence>MLRAAIAFFILAIVAFVLGAGGIAGMSMEIGRLLLIVFLVLAVISFFINMMGRRGHR</sequence>